<dbReference type="PRINTS" id="PR00509">
    <property type="entry name" value="PGMPMM"/>
</dbReference>
<dbReference type="InterPro" id="IPR036900">
    <property type="entry name" value="A-D-PHexomutase_C_sf"/>
</dbReference>
<evidence type="ECO:0000256" key="4">
    <source>
        <dbReference type="ARBA" id="ARBA00022490"/>
    </source>
</evidence>
<dbReference type="GO" id="GO:0006006">
    <property type="term" value="P:glucose metabolic process"/>
    <property type="evidence" value="ECO:0007669"/>
    <property type="project" value="UniProtKB-KW"/>
</dbReference>
<dbReference type="PANTHER" id="PTHR45745">
    <property type="entry name" value="PHOSPHOMANNOMUTASE 45A"/>
    <property type="match status" value="1"/>
</dbReference>
<keyword evidence="16" id="KW-1185">Reference proteome</keyword>
<comment type="cofactor">
    <cofactor evidence="1">
        <name>Mg(2+)</name>
        <dbReference type="ChEBI" id="CHEBI:18420"/>
    </cofactor>
</comment>
<keyword evidence="9" id="KW-0479">Metal-binding</keyword>
<evidence type="ECO:0000256" key="7">
    <source>
        <dbReference type="ARBA" id="ARBA00022679"/>
    </source>
</evidence>
<sequence>MASRVSGRMRKISDETQQMVNAWLSVDWDPESREHVKGLVAAGKEEELVAHLGRRISFGTAGLRGKMKWGFAFMNAVTVTQASQGLCAYLRTVHPCLTDLRERGVIVGHDGRYNSRMFARLTAAVFLSRKIKVHLFRDDVPTPLVAFGVRHLKCAAGVMVTASHNPKEDNGYKVYWANSAQITAPHDAQIARAIEANFSIWDRMPDDKAIDEHPLCLDPTTDVCAAYLAAARHWSFRTPQQNAAAQLRVVYTAMHGVGGQSVERIFDAFGLPPVIAVREQHDPDPDFTTVEFPNPEEANGCSLRLAMSTADREGAPLILANDPDADRLAVAERQRDSGEWRILDGNEIALLLADWLWRNYTERHPEVDRAKIVMLNSTVSSKALAAMAAKEGFHYRETLTGFKWLGNLADELVRAGYTFLFAYEVEIGFMIGDMSLDTDGVRAAPVFVEMANHLYERGLTLSDHLDNLYHKYGYYKMAVGYYFCHDPRLMDQIFNEIRNDGLYISTCGDHKVQYVRDLTTGFDNSQPHNRAVLPVSSAAHMITFTFENECVATFRGSGTEPKLKYYIEVANASNEQLATDLLDSMKQEIIDRFLQPSQNGLRPPAAAEDAHNSPHNSGNSPEQMAPARIARDVIHKEIQALQNLEATLGRDFEKVVEIIESRGSGRVIFTGVGKSGIIAQKISASFSSLGISSFFVHATEAAHGDLGVITAEDVIIAISNSGNTPELIFIIPSLRVLAGKIIGITSNKDSLLARYSDASIITGKIMEADQHKIAPTASTIVCLAIGDALAVTLSARMKFTLPEFGLRHPGGVLGEKVLGKVFQEFAMKGQGRFLRFWKRMTNEERDKLRRDFERIDLAELSRIYLQCRSKAEKGAIDPHSLEPLPSHTWVKLHESDPAAVAAWRDAGLRALREGKIGVVLMAGGQATRLGMTMPKGFLDLNLPSHKSLYQLHAEKLLRLQDEVRQTFGGGGGDEEVQQQQQQIQIPFYVMTSPEALQQTHQFFIKHQFFGLCPKQVFFFKQRSLPCVAPSGEIIMDTKCSVVFSPDGHGGLFVALKDAKAYEDMKRRGVEYVFAFGVDNPLCEVADPAYMGYCIQRNVKMGYKVVDRRDPQETAGVVCVRDGVINCVEYSELPESVAELRDEQSGELVYNAANMLNLFFTLRFMRKIADNPSLMEYHLAKKRIPFVNDNGVRTEPLVPNGWKFEKYLVDCTPYANNSVAVMFVKREEEFAPIKNGWNSEVDSPRSARRLLAAHYRRRIERAGGKLAADDPDKMVEVSPLVTDRKLAQLLQDKHLVTGPAVLQ</sequence>
<dbReference type="CDD" id="cd05799">
    <property type="entry name" value="PGM2"/>
    <property type="match status" value="1"/>
</dbReference>
<dbReference type="PROSITE" id="PS00710">
    <property type="entry name" value="PGM_PMM"/>
    <property type="match status" value="1"/>
</dbReference>
<dbReference type="SUPFAM" id="SSF55957">
    <property type="entry name" value="Phosphoglucomutase, C-terminal domain"/>
    <property type="match status" value="1"/>
</dbReference>
<evidence type="ECO:0000256" key="2">
    <source>
        <dbReference type="ARBA" id="ARBA00004496"/>
    </source>
</evidence>
<dbReference type="SUPFAM" id="SSF53697">
    <property type="entry name" value="SIS domain"/>
    <property type="match status" value="1"/>
</dbReference>
<dbReference type="InterPro" id="IPR016066">
    <property type="entry name" value="A-D-PHexomutase_CS"/>
</dbReference>
<dbReference type="Gene3D" id="3.90.550.10">
    <property type="entry name" value="Spore Coat Polysaccharide Biosynthesis Protein SpsA, Chain A"/>
    <property type="match status" value="1"/>
</dbReference>
<feature type="domain" description="SIS" evidence="14">
    <location>
        <begin position="655"/>
        <end position="799"/>
    </location>
</feature>
<keyword evidence="11" id="KW-0413">Isomerase</keyword>
<dbReference type="InterPro" id="IPR005844">
    <property type="entry name" value="A-D-PHexomutase_a/b/a-I"/>
</dbReference>
<evidence type="ECO:0000256" key="9">
    <source>
        <dbReference type="ARBA" id="ARBA00022723"/>
    </source>
</evidence>
<keyword evidence="12" id="KW-0119">Carbohydrate metabolism</keyword>
<dbReference type="Gene3D" id="3.40.120.10">
    <property type="entry name" value="Alpha-D-Glucose-1,6-Bisphosphate, subunit A, domain 3"/>
    <property type="match status" value="3"/>
</dbReference>
<comment type="subcellular location">
    <subcellularLocation>
        <location evidence="2">Cytoplasm</location>
    </subcellularLocation>
</comment>
<dbReference type="OrthoDB" id="532420at2759"/>
<evidence type="ECO:0000313" key="16">
    <source>
        <dbReference type="Proteomes" id="UP000011083"/>
    </source>
</evidence>
<evidence type="ECO:0000256" key="10">
    <source>
        <dbReference type="ARBA" id="ARBA00022842"/>
    </source>
</evidence>
<dbReference type="InterPro" id="IPR029044">
    <property type="entry name" value="Nucleotide-diphossugar_trans"/>
</dbReference>
<keyword evidence="7" id="KW-0808">Transferase</keyword>
<organism evidence="15 16">
    <name type="scientific">Acanthamoeba castellanii (strain ATCC 30010 / Neff)</name>
    <dbReference type="NCBI Taxonomy" id="1257118"/>
    <lineage>
        <taxon>Eukaryota</taxon>
        <taxon>Amoebozoa</taxon>
        <taxon>Discosea</taxon>
        <taxon>Longamoebia</taxon>
        <taxon>Centramoebida</taxon>
        <taxon>Acanthamoebidae</taxon>
        <taxon>Acanthamoeba</taxon>
    </lineage>
</organism>
<dbReference type="GO" id="GO:0097367">
    <property type="term" value="F:carbohydrate derivative binding"/>
    <property type="evidence" value="ECO:0007669"/>
    <property type="project" value="InterPro"/>
</dbReference>
<dbReference type="Pfam" id="PF02878">
    <property type="entry name" value="PGM_PMM_I"/>
    <property type="match status" value="1"/>
</dbReference>
<evidence type="ECO:0000256" key="12">
    <source>
        <dbReference type="ARBA" id="ARBA00023277"/>
    </source>
</evidence>
<dbReference type="InterPro" id="IPR005841">
    <property type="entry name" value="Alpha-D-phosphohexomutase_SF"/>
</dbReference>
<dbReference type="STRING" id="1257118.L8GKT1"/>
<dbReference type="InterPro" id="IPR005845">
    <property type="entry name" value="A-D-PHexomutase_a/b/a-II"/>
</dbReference>
<evidence type="ECO:0000256" key="11">
    <source>
        <dbReference type="ARBA" id="ARBA00023235"/>
    </source>
</evidence>
<keyword evidence="4" id="KW-0963">Cytoplasm</keyword>
<evidence type="ECO:0000256" key="5">
    <source>
        <dbReference type="ARBA" id="ARBA00022526"/>
    </source>
</evidence>
<dbReference type="VEuPathDB" id="AmoebaDB:ACA1_038550"/>
<evidence type="ECO:0000313" key="15">
    <source>
        <dbReference type="EMBL" id="ELR13670.1"/>
    </source>
</evidence>
<evidence type="ECO:0000256" key="3">
    <source>
        <dbReference type="ARBA" id="ARBA00010231"/>
    </source>
</evidence>
<dbReference type="Pfam" id="PF02879">
    <property type="entry name" value="PGM_PMM_II"/>
    <property type="match status" value="1"/>
</dbReference>
<dbReference type="EMBL" id="KB008087">
    <property type="protein sequence ID" value="ELR13670.1"/>
    <property type="molecule type" value="Genomic_DNA"/>
</dbReference>
<name>L8GKT1_ACACF</name>
<dbReference type="GO" id="GO:0006166">
    <property type="term" value="P:purine ribonucleoside salvage"/>
    <property type="evidence" value="ECO:0007669"/>
    <property type="project" value="TreeGrafter"/>
</dbReference>
<dbReference type="InterPro" id="IPR046348">
    <property type="entry name" value="SIS_dom_sf"/>
</dbReference>
<dbReference type="Gene3D" id="3.40.50.10490">
    <property type="entry name" value="Glucose-6-phosphate isomerase like protein, domain 1"/>
    <property type="match status" value="1"/>
</dbReference>
<protein>
    <submittedName>
        <fullName evidence="15">Phosphoglucomutase, putative</fullName>
    </submittedName>
</protein>
<feature type="compositionally biased region" description="Polar residues" evidence="13">
    <location>
        <begin position="613"/>
        <end position="622"/>
    </location>
</feature>
<evidence type="ECO:0000256" key="6">
    <source>
        <dbReference type="ARBA" id="ARBA00022553"/>
    </source>
</evidence>
<dbReference type="InterPro" id="IPR035474">
    <property type="entry name" value="SIS_Kpsf"/>
</dbReference>
<dbReference type="Pfam" id="PF01704">
    <property type="entry name" value="UDPGP"/>
    <property type="match status" value="1"/>
</dbReference>
<dbReference type="InterPro" id="IPR005846">
    <property type="entry name" value="A-D-PHexomutase_a/b/a-III"/>
</dbReference>
<evidence type="ECO:0000259" key="14">
    <source>
        <dbReference type="PROSITE" id="PS51464"/>
    </source>
</evidence>
<dbReference type="SUPFAM" id="SSF53738">
    <property type="entry name" value="Phosphoglucomutase, first 3 domains"/>
    <property type="match status" value="3"/>
</dbReference>
<dbReference type="PROSITE" id="PS51464">
    <property type="entry name" value="SIS"/>
    <property type="match status" value="1"/>
</dbReference>
<dbReference type="InterPro" id="IPR016055">
    <property type="entry name" value="A-D-PHexomutase_a/b/a-I/II/III"/>
</dbReference>
<evidence type="ECO:0000256" key="8">
    <source>
        <dbReference type="ARBA" id="ARBA00022695"/>
    </source>
</evidence>
<dbReference type="KEGG" id="acan:ACA1_038550"/>
<dbReference type="FunFam" id="3.40.120.10:FF:000035">
    <property type="entry name" value="Pgm3p"/>
    <property type="match status" value="1"/>
</dbReference>
<dbReference type="GO" id="GO:0005634">
    <property type="term" value="C:nucleus"/>
    <property type="evidence" value="ECO:0007669"/>
    <property type="project" value="TreeGrafter"/>
</dbReference>
<dbReference type="CDD" id="cd05014">
    <property type="entry name" value="SIS_Kpsf"/>
    <property type="match status" value="1"/>
</dbReference>
<proteinExistence type="inferred from homology"/>
<dbReference type="Pfam" id="PF02880">
    <property type="entry name" value="PGM_PMM_III"/>
    <property type="match status" value="1"/>
</dbReference>
<reference evidence="15 16" key="1">
    <citation type="journal article" date="2013" name="Genome Biol.">
        <title>Genome of Acanthamoeba castellanii highlights extensive lateral gene transfer and early evolution of tyrosine kinase signaling.</title>
        <authorList>
            <person name="Clarke M."/>
            <person name="Lohan A.J."/>
            <person name="Liu B."/>
            <person name="Lagkouvardos I."/>
            <person name="Roy S."/>
            <person name="Zafar N."/>
            <person name="Bertelli C."/>
            <person name="Schilde C."/>
            <person name="Kianianmomeni A."/>
            <person name="Burglin T.R."/>
            <person name="Frech C."/>
            <person name="Turcotte B."/>
            <person name="Kopec K.O."/>
            <person name="Synnott J.M."/>
            <person name="Choo C."/>
            <person name="Paponov I."/>
            <person name="Finkler A."/>
            <person name="Soon Heng Tan C."/>
            <person name="Hutchins A.P."/>
            <person name="Weinmeier T."/>
            <person name="Rattei T."/>
            <person name="Chu J.S."/>
            <person name="Gimenez G."/>
            <person name="Irimia M."/>
            <person name="Rigden D.J."/>
            <person name="Fitzpatrick D.A."/>
            <person name="Lorenzo-Morales J."/>
            <person name="Bateman A."/>
            <person name="Chiu C.H."/>
            <person name="Tang P."/>
            <person name="Hegemann P."/>
            <person name="Fromm H."/>
            <person name="Raoult D."/>
            <person name="Greub G."/>
            <person name="Miranda-Saavedra D."/>
            <person name="Chen N."/>
            <person name="Nash P."/>
            <person name="Ginger M.L."/>
            <person name="Horn M."/>
            <person name="Schaap P."/>
            <person name="Caler L."/>
            <person name="Loftus B."/>
        </authorList>
    </citation>
    <scope>NUCLEOTIDE SEQUENCE [LARGE SCALE GENOMIC DNA]</scope>
    <source>
        <strain evidence="15 16">Neff</strain>
    </source>
</reference>
<dbReference type="GeneID" id="14914195"/>
<dbReference type="PANTHER" id="PTHR45745:SF1">
    <property type="entry name" value="PHOSPHOGLUCOMUTASE 2B-RELATED"/>
    <property type="match status" value="1"/>
</dbReference>
<keyword evidence="5" id="KW-0313">Glucose metabolism</keyword>
<dbReference type="SUPFAM" id="SSF53448">
    <property type="entry name" value="Nucleotide-diphospho-sugar transferases"/>
    <property type="match status" value="1"/>
</dbReference>
<dbReference type="GO" id="GO:0005737">
    <property type="term" value="C:cytoplasm"/>
    <property type="evidence" value="ECO:0007669"/>
    <property type="project" value="UniProtKB-SubCell"/>
</dbReference>
<dbReference type="Pfam" id="PF01380">
    <property type="entry name" value="SIS"/>
    <property type="match status" value="1"/>
</dbReference>
<dbReference type="InterPro" id="IPR002618">
    <property type="entry name" value="UDPGP_fam"/>
</dbReference>
<dbReference type="GO" id="GO:0000287">
    <property type="term" value="F:magnesium ion binding"/>
    <property type="evidence" value="ECO:0007669"/>
    <property type="project" value="InterPro"/>
</dbReference>
<evidence type="ECO:0000256" key="13">
    <source>
        <dbReference type="SAM" id="MobiDB-lite"/>
    </source>
</evidence>
<dbReference type="RefSeq" id="XP_004335683.1">
    <property type="nucleotide sequence ID" value="XM_004335635.1"/>
</dbReference>
<evidence type="ECO:0000256" key="1">
    <source>
        <dbReference type="ARBA" id="ARBA00001946"/>
    </source>
</evidence>
<accession>L8GKT1</accession>
<dbReference type="CDD" id="cd04193">
    <property type="entry name" value="UDPGlcNAc_PPase"/>
    <property type="match status" value="1"/>
</dbReference>
<dbReference type="Proteomes" id="UP000011083">
    <property type="component" value="Unassembled WGS sequence"/>
</dbReference>
<dbReference type="InterPro" id="IPR001347">
    <property type="entry name" value="SIS_dom"/>
</dbReference>
<keyword evidence="6" id="KW-0597">Phosphoprotein</keyword>
<dbReference type="GO" id="GO:0070569">
    <property type="term" value="F:uridylyltransferase activity"/>
    <property type="evidence" value="ECO:0007669"/>
    <property type="project" value="InterPro"/>
</dbReference>
<keyword evidence="8" id="KW-0548">Nucleotidyltransferase</keyword>
<gene>
    <name evidence="15" type="ORF">ACA1_038550</name>
</gene>
<feature type="region of interest" description="Disordered" evidence="13">
    <location>
        <begin position="597"/>
        <end position="624"/>
    </location>
</feature>
<comment type="similarity">
    <text evidence="3">Belongs to the phosphohexose mutase family.</text>
</comment>
<dbReference type="GO" id="GO:0008973">
    <property type="term" value="F:phosphopentomutase activity"/>
    <property type="evidence" value="ECO:0007669"/>
    <property type="project" value="TreeGrafter"/>
</dbReference>
<keyword evidence="10" id="KW-0460">Magnesium</keyword>